<dbReference type="InterPro" id="IPR036661">
    <property type="entry name" value="Luciferase-like_sf"/>
</dbReference>
<evidence type="ECO:0000256" key="2">
    <source>
        <dbReference type="ARBA" id="ARBA00022643"/>
    </source>
</evidence>
<evidence type="ECO:0000313" key="7">
    <source>
        <dbReference type="Proteomes" id="UP000217954"/>
    </source>
</evidence>
<keyword evidence="3" id="KW-0560">Oxidoreductase</keyword>
<dbReference type="Proteomes" id="UP000217954">
    <property type="component" value="Chromosome"/>
</dbReference>
<dbReference type="GO" id="GO:0046306">
    <property type="term" value="P:alkanesulfonate catabolic process"/>
    <property type="evidence" value="ECO:0007669"/>
    <property type="project" value="TreeGrafter"/>
</dbReference>
<protein>
    <submittedName>
        <fullName evidence="6">Putative luciferase-like monooxygenase</fullName>
    </submittedName>
</protein>
<keyword evidence="7" id="KW-1185">Reference proteome</keyword>
<keyword evidence="1" id="KW-0285">Flavoprotein</keyword>
<dbReference type="Pfam" id="PF00296">
    <property type="entry name" value="Bac_luciferase"/>
    <property type="match status" value="1"/>
</dbReference>
<proteinExistence type="predicted"/>
<reference evidence="6 7" key="2">
    <citation type="journal article" date="2017" name="Int. J. Syst. Evol. Microbiol.">
        <title>Mycobacterium stephanolepidis sp. nov., a rapidly growing species related to Mycobacterium chelonae, isolated from marine teleost fish, Stephanolepis cirrhifer.</title>
        <authorList>
            <person name="Fukano H."/>
            <person name="Wada S."/>
            <person name="Kurata O."/>
            <person name="Katayama K."/>
            <person name="Fujiwara N."/>
            <person name="Hoshino Y."/>
        </authorList>
    </citation>
    <scope>NUCLEOTIDE SEQUENCE [LARGE SCALE GENOMIC DNA]</scope>
    <source>
        <strain evidence="6 7">NJB0901</strain>
    </source>
</reference>
<dbReference type="PANTHER" id="PTHR42847">
    <property type="entry name" value="ALKANESULFONATE MONOOXYGENASE"/>
    <property type="match status" value="1"/>
</dbReference>
<dbReference type="NCBIfam" id="TIGR03560">
    <property type="entry name" value="F420_Rv1855c"/>
    <property type="match status" value="1"/>
</dbReference>
<dbReference type="GO" id="GO:0008726">
    <property type="term" value="F:alkanesulfonate monooxygenase activity"/>
    <property type="evidence" value="ECO:0007669"/>
    <property type="project" value="TreeGrafter"/>
</dbReference>
<feature type="domain" description="Luciferase-like" evidence="5">
    <location>
        <begin position="16"/>
        <end position="236"/>
    </location>
</feature>
<accession>A0A1Z4F4V0</accession>
<dbReference type="InterPro" id="IPR019952">
    <property type="entry name" value="F420_OxRdatse_Rv1855c_pred"/>
</dbReference>
<keyword evidence="4 6" id="KW-0503">Monooxygenase</keyword>
<organism evidence="6 7">
    <name type="scientific">[Mycobacterium] stephanolepidis</name>
    <dbReference type="NCBI Taxonomy" id="1520670"/>
    <lineage>
        <taxon>Bacteria</taxon>
        <taxon>Bacillati</taxon>
        <taxon>Actinomycetota</taxon>
        <taxon>Actinomycetes</taxon>
        <taxon>Mycobacteriales</taxon>
        <taxon>Mycobacteriaceae</taxon>
        <taxon>Mycobacteroides</taxon>
    </lineage>
</organism>
<evidence type="ECO:0000259" key="5">
    <source>
        <dbReference type="Pfam" id="PF00296"/>
    </source>
</evidence>
<dbReference type="EMBL" id="AP018165">
    <property type="protein sequence ID" value="BAY00241.1"/>
    <property type="molecule type" value="Genomic_DNA"/>
</dbReference>
<evidence type="ECO:0000256" key="4">
    <source>
        <dbReference type="ARBA" id="ARBA00023033"/>
    </source>
</evidence>
<reference evidence="7" key="1">
    <citation type="journal article" date="2017" name="Genome Announc.">
        <title>Complete Genome Sequence of Mycobacterium stephanolepidis.</title>
        <authorList>
            <person name="Fukano H."/>
            <person name="Yoshida M."/>
            <person name="Katayama Y."/>
            <person name="Omatsu T."/>
            <person name="Mizutani T."/>
            <person name="Kurata O."/>
            <person name="Wada S."/>
            <person name="Hoshino Y."/>
        </authorList>
    </citation>
    <scope>NUCLEOTIDE SEQUENCE [LARGE SCALE GENOMIC DNA]</scope>
    <source>
        <strain evidence="7">NJB0901</strain>
    </source>
</reference>
<dbReference type="PANTHER" id="PTHR42847:SF8">
    <property type="entry name" value="CONSERVED PROTEIN"/>
    <property type="match status" value="1"/>
</dbReference>
<dbReference type="KEGG" id="mste:MSTE_04949"/>
<evidence type="ECO:0000256" key="1">
    <source>
        <dbReference type="ARBA" id="ARBA00022630"/>
    </source>
</evidence>
<dbReference type="AlphaFoldDB" id="A0A1Z4F4V0"/>
<evidence type="ECO:0000313" key="6">
    <source>
        <dbReference type="EMBL" id="BAY00241.1"/>
    </source>
</evidence>
<gene>
    <name evidence="6" type="ORF">MSTE_04949</name>
</gene>
<sequence>MAIRFDIKTANHHTRWPDILAVWKEADSIEIFHTAWLFDHFYPIASPSEHEPDLDGPCLEGWTLLAALARETTRLRMGTLVTGIHYRHPAVLANMAATVDIISGGRLELGLGAGWNEDESNAYGIDLGSLSQRFDRFEEACEVIVGLLSQRLTDFSGKYYTITGAYCEPKGPQWSYPPILIGGNGEKRTLPLVARFAQHWNFPNGTPEEFARKRDILHARCADIGRDPSEIVTSAHIWLKSGSRDDISRLVEEIAAFQSVGLEAAVIYLPLPLDPRVLTPLAVELGALA</sequence>
<keyword evidence="2" id="KW-0288">FMN</keyword>
<dbReference type="Gene3D" id="3.20.20.30">
    <property type="entry name" value="Luciferase-like domain"/>
    <property type="match status" value="1"/>
</dbReference>
<dbReference type="SUPFAM" id="SSF51679">
    <property type="entry name" value="Bacterial luciferase-like"/>
    <property type="match status" value="1"/>
</dbReference>
<evidence type="ECO:0000256" key="3">
    <source>
        <dbReference type="ARBA" id="ARBA00023002"/>
    </source>
</evidence>
<name>A0A1Z4F4V0_9MYCO</name>
<dbReference type="InterPro" id="IPR050172">
    <property type="entry name" value="SsuD_RutA_monooxygenase"/>
</dbReference>
<dbReference type="InterPro" id="IPR011251">
    <property type="entry name" value="Luciferase-like_dom"/>
</dbReference>